<dbReference type="CDD" id="cd05560">
    <property type="entry name" value="Xcc1710_like"/>
    <property type="match status" value="1"/>
</dbReference>
<organism evidence="1 2">
    <name type="scientific">Candidatus Paenalcaligenes intestinipullorum</name>
    <dbReference type="NCBI Taxonomy" id="2838718"/>
    <lineage>
        <taxon>Bacteria</taxon>
        <taxon>Pseudomonadati</taxon>
        <taxon>Pseudomonadota</taxon>
        <taxon>Betaproteobacteria</taxon>
        <taxon>Burkholderiales</taxon>
        <taxon>Alcaligenaceae</taxon>
        <taxon>Paenalcaligenes</taxon>
    </lineage>
</organism>
<dbReference type="PANTHER" id="PTHR21192">
    <property type="entry name" value="NUCLEAR PROTEIN E3-3"/>
    <property type="match status" value="1"/>
</dbReference>
<dbReference type="InterPro" id="IPR007523">
    <property type="entry name" value="NDUFAF3/AAMDC"/>
</dbReference>
<dbReference type="EMBL" id="DWUQ01000174">
    <property type="protein sequence ID" value="HJD45016.1"/>
    <property type="molecule type" value="Genomic_DNA"/>
</dbReference>
<name>A0A9D2U8E7_9BURK</name>
<dbReference type="Proteomes" id="UP000823889">
    <property type="component" value="Unassembled WGS sequence"/>
</dbReference>
<sequence length="170" mass="19030">MQSGKSYARVGKFIQYAIIKTEPWRLRVLLQRENNPHLNTVTAYDTEYVEINREKHHSSICLRPEGPIEPLPITQASDINLELLREITGLDQRQQDPMAFLNDEPAPLPEQAPEVLLIGTGPQQHFLPPAELAELLKAGIGVEVMDTAAAARTYNILMSEGRKVVAILLL</sequence>
<evidence type="ECO:0000313" key="2">
    <source>
        <dbReference type="Proteomes" id="UP000823889"/>
    </source>
</evidence>
<comment type="caution">
    <text evidence="1">The sequence shown here is derived from an EMBL/GenBank/DDBJ whole genome shotgun (WGS) entry which is preliminary data.</text>
</comment>
<dbReference type="PANTHER" id="PTHR21192:SF2">
    <property type="entry name" value="NADH DEHYDROGENASE [UBIQUINONE] 1 ALPHA SUBCOMPLEX ASSEMBLY FACTOR 3"/>
    <property type="match status" value="1"/>
</dbReference>
<dbReference type="Gene3D" id="3.40.1230.10">
    <property type="entry name" value="MTH938-like"/>
    <property type="match status" value="1"/>
</dbReference>
<accession>A0A9D2U8E7</accession>
<dbReference type="SUPFAM" id="SSF64076">
    <property type="entry name" value="MTH938-like"/>
    <property type="match status" value="1"/>
</dbReference>
<dbReference type="Pfam" id="PF04430">
    <property type="entry name" value="DUF498"/>
    <property type="match status" value="1"/>
</dbReference>
<dbReference type="InterPro" id="IPR036748">
    <property type="entry name" value="MTH938-like_sf"/>
</dbReference>
<reference evidence="1" key="1">
    <citation type="journal article" date="2021" name="PeerJ">
        <title>Extensive microbial diversity within the chicken gut microbiome revealed by metagenomics and culture.</title>
        <authorList>
            <person name="Gilroy R."/>
            <person name="Ravi A."/>
            <person name="Getino M."/>
            <person name="Pursley I."/>
            <person name="Horton D.L."/>
            <person name="Alikhan N.F."/>
            <person name="Baker D."/>
            <person name="Gharbi K."/>
            <person name="Hall N."/>
            <person name="Watson M."/>
            <person name="Adriaenssens E.M."/>
            <person name="Foster-Nyarko E."/>
            <person name="Jarju S."/>
            <person name="Secka A."/>
            <person name="Antonio M."/>
            <person name="Oren A."/>
            <person name="Chaudhuri R.R."/>
            <person name="La Ragione R."/>
            <person name="Hildebrand F."/>
            <person name="Pallen M.J."/>
        </authorList>
    </citation>
    <scope>NUCLEOTIDE SEQUENCE</scope>
    <source>
        <strain evidence="1">9264</strain>
    </source>
</reference>
<evidence type="ECO:0000313" key="1">
    <source>
        <dbReference type="EMBL" id="HJD45016.1"/>
    </source>
</evidence>
<reference evidence="1" key="2">
    <citation type="submission" date="2021-04" db="EMBL/GenBank/DDBJ databases">
        <authorList>
            <person name="Gilroy R."/>
        </authorList>
    </citation>
    <scope>NUCLEOTIDE SEQUENCE</scope>
    <source>
        <strain evidence="1">9264</strain>
    </source>
</reference>
<dbReference type="AlphaFoldDB" id="A0A9D2U8E7"/>
<protein>
    <submittedName>
        <fullName evidence="1">Mth938-like domain-containing protein</fullName>
    </submittedName>
</protein>
<proteinExistence type="predicted"/>
<gene>
    <name evidence="1" type="ORF">H9906_08345</name>
</gene>